<dbReference type="PANTHER" id="PTHR30255:SF2">
    <property type="entry name" value="SINGLE-STRANDED-DNA-SPECIFIC EXONUCLEASE RECJ"/>
    <property type="match status" value="1"/>
</dbReference>
<dbReference type="InterPro" id="IPR001667">
    <property type="entry name" value="DDH_dom"/>
</dbReference>
<dbReference type="Pfam" id="PF02272">
    <property type="entry name" value="DHHA1"/>
    <property type="match status" value="1"/>
</dbReference>
<dbReference type="RefSeq" id="WP_074592046.1">
    <property type="nucleotide sequence ID" value="NZ_FNBS01000005.1"/>
</dbReference>
<dbReference type="InterPro" id="IPR038763">
    <property type="entry name" value="DHH_sf"/>
</dbReference>
<evidence type="ECO:0000259" key="1">
    <source>
        <dbReference type="Pfam" id="PF01368"/>
    </source>
</evidence>
<name>A0A1G7IVQ6_THETY</name>
<evidence type="ECO:0000313" key="3">
    <source>
        <dbReference type="EMBL" id="SDF16802.1"/>
    </source>
</evidence>
<dbReference type="EMBL" id="FNBS01000005">
    <property type="protein sequence ID" value="SDF16802.1"/>
    <property type="molecule type" value="Genomic_DNA"/>
</dbReference>
<dbReference type="Gene3D" id="3.90.1640.30">
    <property type="match status" value="1"/>
</dbReference>
<organism evidence="3 4">
    <name type="scientific">Thermoanaerobacter thermohydrosulfuricus</name>
    <name type="common">Clostridium thermohydrosulfuricum</name>
    <dbReference type="NCBI Taxonomy" id="1516"/>
    <lineage>
        <taxon>Bacteria</taxon>
        <taxon>Bacillati</taxon>
        <taxon>Bacillota</taxon>
        <taxon>Clostridia</taxon>
        <taxon>Thermoanaerobacterales</taxon>
        <taxon>Thermoanaerobacteraceae</taxon>
        <taxon>Thermoanaerobacter</taxon>
    </lineage>
</organism>
<dbReference type="GO" id="GO:0003676">
    <property type="term" value="F:nucleic acid binding"/>
    <property type="evidence" value="ECO:0007669"/>
    <property type="project" value="InterPro"/>
</dbReference>
<gene>
    <name evidence="3" type="ORF">SAMN04244560_00345</name>
</gene>
<feature type="domain" description="DHHA1" evidence="2">
    <location>
        <begin position="292"/>
        <end position="381"/>
    </location>
</feature>
<keyword evidence="3" id="KW-0540">Nuclease</keyword>
<evidence type="ECO:0000313" key="4">
    <source>
        <dbReference type="Proteomes" id="UP000183404"/>
    </source>
</evidence>
<reference evidence="3 4" key="1">
    <citation type="submission" date="2016-10" db="EMBL/GenBank/DDBJ databases">
        <authorList>
            <person name="de Groot N.N."/>
        </authorList>
    </citation>
    <scope>NUCLEOTIDE SEQUENCE [LARGE SCALE GENOMIC DNA]</scope>
    <source>
        <strain evidence="3 4">DSM 569</strain>
    </source>
</reference>
<dbReference type="AlphaFoldDB" id="A0A1G7IVQ6"/>
<keyword evidence="3" id="KW-0378">Hydrolase</keyword>
<dbReference type="Proteomes" id="UP000183404">
    <property type="component" value="Unassembled WGS sequence"/>
</dbReference>
<proteinExistence type="predicted"/>
<dbReference type="InterPro" id="IPR003156">
    <property type="entry name" value="DHHA1_dom"/>
</dbReference>
<dbReference type="SUPFAM" id="SSF64182">
    <property type="entry name" value="DHH phosphoesterases"/>
    <property type="match status" value="1"/>
</dbReference>
<dbReference type="InterPro" id="IPR051673">
    <property type="entry name" value="SSDNA_exonuclease_RecJ"/>
</dbReference>
<protein>
    <submittedName>
        <fullName evidence="3">Single-stranded-DNA-specific exonuclease</fullName>
    </submittedName>
</protein>
<keyword evidence="3" id="KW-0269">Exonuclease</keyword>
<dbReference type="Gene3D" id="3.10.310.30">
    <property type="match status" value="1"/>
</dbReference>
<dbReference type="GO" id="GO:0004527">
    <property type="term" value="F:exonuclease activity"/>
    <property type="evidence" value="ECO:0007669"/>
    <property type="project" value="UniProtKB-KW"/>
</dbReference>
<sequence>MLWIHNPNTSLELKREYPIKQNNFPVLKQIVHEILNAEKVAVFGDYDVDGISSAVIMKKALDKIGIKNYVRLPERKEGYGIKPFHIHELKAKGFNTVITVDNGITAFEAVEEAKKLGMKVIITDHHEPKKIVPPADIIFDPKLYNSYQDYSGAGVAFLVARELLRAKNLSVTDDLLQLAGLATVADIVPLDGNNWYIARKGLEYIRERPITGIQKIIETASINQKRIGGFELSWIIIPRLNAPGRMDSPLLAYNLLLNGEGVEAVNQINRERLETVEQFMERVSDKTDLFLTYIFPDCPKGVVGLIAGRAAEKYGKPALVGTVEENNTVVASCRAPGKFDLMDAFDFVSKYIDISYGGHKSACGVHFNFEDYEKLQKALNMYTIKNPVEFEPVILDGILTYKPTVQEIEHFDNYEPFGYKNPEPAFLVEGKVVEVMRTEKWQLIKLDNEISFFGERDYTVGQDVKVVLRPVVKGGYVNFKVLDEAPQIHYDIVDKIISSQKNKTTLSL</sequence>
<dbReference type="PANTHER" id="PTHR30255">
    <property type="entry name" value="SINGLE-STRANDED-DNA-SPECIFIC EXONUCLEASE RECJ"/>
    <property type="match status" value="1"/>
</dbReference>
<dbReference type="Pfam" id="PF01368">
    <property type="entry name" value="DHH"/>
    <property type="match status" value="1"/>
</dbReference>
<feature type="domain" description="DDH" evidence="1">
    <location>
        <begin position="39"/>
        <end position="182"/>
    </location>
</feature>
<evidence type="ECO:0000259" key="2">
    <source>
        <dbReference type="Pfam" id="PF02272"/>
    </source>
</evidence>
<accession>A0A1G7IVQ6</accession>